<gene>
    <name evidence="2" type="ORF">GHT07_06055</name>
</gene>
<dbReference type="GO" id="GO:0016757">
    <property type="term" value="F:glycosyltransferase activity"/>
    <property type="evidence" value="ECO:0007669"/>
    <property type="project" value="TreeGrafter"/>
</dbReference>
<dbReference type="RefSeq" id="WP_153584166.1">
    <property type="nucleotide sequence ID" value="NZ_WJBU01000005.1"/>
</dbReference>
<dbReference type="PANTHER" id="PTHR45947">
    <property type="entry name" value="SULFOQUINOVOSYL TRANSFERASE SQD2"/>
    <property type="match status" value="1"/>
</dbReference>
<keyword evidence="3" id="KW-1185">Reference proteome</keyword>
<dbReference type="Proteomes" id="UP000487350">
    <property type="component" value="Unassembled WGS sequence"/>
</dbReference>
<dbReference type="AlphaFoldDB" id="A0A844AR73"/>
<feature type="compositionally biased region" description="Basic and acidic residues" evidence="1">
    <location>
        <begin position="428"/>
        <end position="440"/>
    </location>
</feature>
<dbReference type="InterPro" id="IPR050194">
    <property type="entry name" value="Glycosyltransferase_grp1"/>
</dbReference>
<dbReference type="CDD" id="cd03801">
    <property type="entry name" value="GT4_PimA-like"/>
    <property type="match status" value="1"/>
</dbReference>
<evidence type="ECO:0000313" key="2">
    <source>
        <dbReference type="EMBL" id="MRD46830.1"/>
    </source>
</evidence>
<dbReference type="SUPFAM" id="SSF53756">
    <property type="entry name" value="UDP-Glycosyltransferase/glycogen phosphorylase"/>
    <property type="match status" value="1"/>
</dbReference>
<evidence type="ECO:0000256" key="1">
    <source>
        <dbReference type="SAM" id="MobiDB-lite"/>
    </source>
</evidence>
<dbReference type="Pfam" id="PF13692">
    <property type="entry name" value="Glyco_trans_1_4"/>
    <property type="match status" value="1"/>
</dbReference>
<dbReference type="PANTHER" id="PTHR45947:SF3">
    <property type="entry name" value="SULFOQUINOVOSYL TRANSFERASE SQD2"/>
    <property type="match status" value="1"/>
</dbReference>
<accession>A0A844AR73</accession>
<protein>
    <submittedName>
        <fullName evidence="2">Glycosyltransferase</fullName>
    </submittedName>
</protein>
<comment type="caution">
    <text evidence="2">The sequence shown here is derived from an EMBL/GenBank/DDBJ whole genome shotgun (WGS) entry which is preliminary data.</text>
</comment>
<sequence>MSAGARALFVAPAAYPLGGVQVWLDYLLPGLRTHGWQPVLGLVAGPLHDVERYVAVHPGHELVAIPNPTGSVEGRARALMATIRELRPDILVCVNIVDCYEAVARLRAAGIAAPRIVMADHSLERDFLTDAATWKHTLDGFIGTNQLTCELARQVSGLAAERIQYAQYGVPLLALRPATQTLDRPLRIAYSGRLDQAQKRAQDLPAILRRLDDTGVAYEFRLAGGGPYLPTLTRELGPAIDRGVVKLLGVLDSKTLQADLYDWADVLLVTSFWETGPIVIWEAMASGLAVVSSHYVGSGLEAALVHDTNALLYPVGDCDAAAACLARMRDASLRASLTQEAHRLIDARYSREKSIAAWDRCLRNILALPPLGAAARMLPPPPATGRLDALLGAGAAESVRRLLGRSFAHAEPGGEWPHTGRQPTASEDSAHWEDARRVDTQEEIAP</sequence>
<evidence type="ECO:0000313" key="3">
    <source>
        <dbReference type="Proteomes" id="UP000487350"/>
    </source>
</evidence>
<name>A0A844AR73_9BURK</name>
<dbReference type="Gene3D" id="3.40.50.2000">
    <property type="entry name" value="Glycogen Phosphorylase B"/>
    <property type="match status" value="2"/>
</dbReference>
<feature type="region of interest" description="Disordered" evidence="1">
    <location>
        <begin position="409"/>
        <end position="446"/>
    </location>
</feature>
<reference evidence="2 3" key="1">
    <citation type="submission" date="2019-11" db="EMBL/GenBank/DDBJ databases">
        <title>Caenimonas koreensis gen. nov., sp. nov., isolated from activated sludge.</title>
        <authorList>
            <person name="Seung H.R."/>
        </authorList>
    </citation>
    <scope>NUCLEOTIDE SEQUENCE [LARGE SCALE GENOMIC DNA]</scope>
    <source>
        <strain evidence="2 3">EMB320</strain>
    </source>
</reference>
<proteinExistence type="predicted"/>
<dbReference type="OrthoDB" id="570545at2"/>
<keyword evidence="2" id="KW-0808">Transferase</keyword>
<dbReference type="EMBL" id="WJBU01000005">
    <property type="protein sequence ID" value="MRD46830.1"/>
    <property type="molecule type" value="Genomic_DNA"/>
</dbReference>
<organism evidence="2 3">
    <name type="scientific">Caenimonas koreensis DSM 17982</name>
    <dbReference type="NCBI Taxonomy" id="1121255"/>
    <lineage>
        <taxon>Bacteria</taxon>
        <taxon>Pseudomonadati</taxon>
        <taxon>Pseudomonadota</taxon>
        <taxon>Betaproteobacteria</taxon>
        <taxon>Burkholderiales</taxon>
        <taxon>Comamonadaceae</taxon>
        <taxon>Caenimonas</taxon>
    </lineage>
</organism>